<dbReference type="Proteomes" id="UP000515909">
    <property type="component" value="Chromosome"/>
</dbReference>
<evidence type="ECO:0000313" key="4">
    <source>
        <dbReference type="EMBL" id="QNK40331.1"/>
    </source>
</evidence>
<dbReference type="AlphaFoldDB" id="A0A7G8T9P0"/>
<dbReference type="GO" id="GO:0019752">
    <property type="term" value="P:carboxylic acid metabolic process"/>
    <property type="evidence" value="ECO:0007669"/>
    <property type="project" value="UniProtKB-ARBA"/>
</dbReference>
<feature type="domain" description="Fumarylacetoacetase-like C-terminal" evidence="3">
    <location>
        <begin position="78"/>
        <end position="283"/>
    </location>
</feature>
<keyword evidence="2" id="KW-0479">Metal-binding</keyword>
<evidence type="ECO:0000256" key="2">
    <source>
        <dbReference type="ARBA" id="ARBA00022723"/>
    </source>
</evidence>
<dbReference type="KEGG" id="cfem:HCR03_16945"/>
<organism evidence="4 5">
    <name type="scientific">Caproicibacter fermentans</name>
    <dbReference type="NCBI Taxonomy" id="2576756"/>
    <lineage>
        <taxon>Bacteria</taxon>
        <taxon>Bacillati</taxon>
        <taxon>Bacillota</taxon>
        <taxon>Clostridia</taxon>
        <taxon>Eubacteriales</taxon>
        <taxon>Acutalibacteraceae</taxon>
        <taxon>Caproicibacter</taxon>
    </lineage>
</organism>
<dbReference type="InterPro" id="IPR011234">
    <property type="entry name" value="Fumarylacetoacetase-like_C"/>
</dbReference>
<reference evidence="4 5" key="1">
    <citation type="submission" date="2020-08" db="EMBL/GenBank/DDBJ databases">
        <title>The isolate Caproiciproducens sp. 7D4C2 produces n-caproate at mildly acidic conditions from hexoses: genome and rBOX comparison with related strains and chain-elongating bacteria.</title>
        <authorList>
            <person name="Esquivel-Elizondo S."/>
            <person name="Bagci C."/>
            <person name="Temovska M."/>
            <person name="Jeon B.S."/>
            <person name="Bessarab I."/>
            <person name="Williams R.B.H."/>
            <person name="Huson D.H."/>
            <person name="Angenent L.T."/>
        </authorList>
    </citation>
    <scope>NUCLEOTIDE SEQUENCE [LARGE SCALE GENOMIC DNA]</scope>
    <source>
        <strain evidence="4 5">7D4C2</strain>
    </source>
</reference>
<dbReference type="GO" id="GO:0016853">
    <property type="term" value="F:isomerase activity"/>
    <property type="evidence" value="ECO:0007669"/>
    <property type="project" value="UniProtKB-ARBA"/>
</dbReference>
<dbReference type="Pfam" id="PF01557">
    <property type="entry name" value="FAA_hydrolase"/>
    <property type="match status" value="1"/>
</dbReference>
<accession>A0A7G8T9P0</accession>
<keyword evidence="4" id="KW-0378">Hydrolase</keyword>
<proteinExistence type="inferred from homology"/>
<protein>
    <submittedName>
        <fullName evidence="4">Fumarylacetoacetate hydrolase family protein</fullName>
    </submittedName>
</protein>
<dbReference type="EMBL" id="CP060286">
    <property type="protein sequence ID" value="QNK40331.1"/>
    <property type="molecule type" value="Genomic_DNA"/>
</dbReference>
<dbReference type="PANTHER" id="PTHR42796:SF4">
    <property type="entry name" value="FUMARYLACETOACETATE HYDROLASE DOMAIN-CONTAINING PROTEIN 2A"/>
    <property type="match status" value="1"/>
</dbReference>
<dbReference type="GO" id="GO:0016787">
    <property type="term" value="F:hydrolase activity"/>
    <property type="evidence" value="ECO:0007669"/>
    <property type="project" value="UniProtKB-KW"/>
</dbReference>
<dbReference type="SUPFAM" id="SSF56529">
    <property type="entry name" value="FAH"/>
    <property type="match status" value="1"/>
</dbReference>
<dbReference type="InterPro" id="IPR051121">
    <property type="entry name" value="FAH"/>
</dbReference>
<dbReference type="InterPro" id="IPR036663">
    <property type="entry name" value="Fumarylacetoacetase_C_sf"/>
</dbReference>
<comment type="similarity">
    <text evidence="1">Belongs to the FAH family.</text>
</comment>
<evidence type="ECO:0000259" key="3">
    <source>
        <dbReference type="Pfam" id="PF01557"/>
    </source>
</evidence>
<dbReference type="FunFam" id="3.90.850.10:FF:000002">
    <property type="entry name" value="2-hydroxyhepta-2,4-diene-1,7-dioate isomerase"/>
    <property type="match status" value="1"/>
</dbReference>
<dbReference type="GO" id="GO:0046872">
    <property type="term" value="F:metal ion binding"/>
    <property type="evidence" value="ECO:0007669"/>
    <property type="project" value="UniProtKB-KW"/>
</dbReference>
<gene>
    <name evidence="4" type="ORF">HCR03_16945</name>
</gene>
<evidence type="ECO:0000313" key="5">
    <source>
        <dbReference type="Proteomes" id="UP000515909"/>
    </source>
</evidence>
<dbReference type="RefSeq" id="WP_187035560.1">
    <property type="nucleotide sequence ID" value="NZ_CP060286.1"/>
</dbReference>
<sequence>MQLMQFERSGEQRFGIRMEKGIIDCAEASGGKAPSSMEEVISGGDAALQTLRRLSGSDAASVPEPGIAYLPCVTKPEKILCVGLNYRNHTSEIKMEIPEYPVLFNKYNNALAAHRQRISLPNTAEQFDYEAELVIVIGKEARDIPKQEALSCVFGYAPGNDLSARDLQFRTHQWLLGKTCDGFAPVGPCITTADEIGDPQSLRIESRVNGELRQSGNTCDMIFDCATIVSYISQYMTLKPGDLIFTGTPCGVIQGMPEGKRRWLKAGDEVQVSIEKLGTLKNVMA</sequence>
<dbReference type="Gene3D" id="3.90.850.10">
    <property type="entry name" value="Fumarylacetoacetase-like, C-terminal domain"/>
    <property type="match status" value="1"/>
</dbReference>
<evidence type="ECO:0000256" key="1">
    <source>
        <dbReference type="ARBA" id="ARBA00010211"/>
    </source>
</evidence>
<dbReference type="PANTHER" id="PTHR42796">
    <property type="entry name" value="FUMARYLACETOACETATE HYDROLASE DOMAIN-CONTAINING PROTEIN 2A-RELATED"/>
    <property type="match status" value="1"/>
</dbReference>
<name>A0A7G8T9P0_9FIRM</name>